<dbReference type="Gene3D" id="3.50.50.60">
    <property type="entry name" value="FAD/NAD(P)-binding domain"/>
    <property type="match status" value="1"/>
</dbReference>
<gene>
    <name evidence="2" type="ORF">LCGC14_2020000</name>
</gene>
<dbReference type="PANTHER" id="PTHR42949">
    <property type="entry name" value="ANAEROBIC GLYCEROL-3-PHOSPHATE DEHYDROGENASE SUBUNIT B"/>
    <property type="match status" value="1"/>
</dbReference>
<proteinExistence type="predicted"/>
<keyword evidence="1" id="KW-0560">Oxidoreductase</keyword>
<dbReference type="InterPro" id="IPR036188">
    <property type="entry name" value="FAD/NAD-bd_sf"/>
</dbReference>
<reference evidence="2" key="1">
    <citation type="journal article" date="2015" name="Nature">
        <title>Complex archaea that bridge the gap between prokaryotes and eukaryotes.</title>
        <authorList>
            <person name="Spang A."/>
            <person name="Saw J.H."/>
            <person name="Jorgensen S.L."/>
            <person name="Zaremba-Niedzwiedzka K."/>
            <person name="Martijn J."/>
            <person name="Lind A.E."/>
            <person name="van Eijk R."/>
            <person name="Schleper C."/>
            <person name="Guy L."/>
            <person name="Ettema T.J."/>
        </authorList>
    </citation>
    <scope>NUCLEOTIDE SEQUENCE</scope>
</reference>
<sequence>MKKFDVDVAVIGGGSAGMAAAVVLKKAGLDVLIIERDRELGGILLQCIHNGFGIHEFEEELTGPEYAQR</sequence>
<dbReference type="InterPro" id="IPR051691">
    <property type="entry name" value="Metab_Enz_Cyan_OpOx_G3PDH"/>
</dbReference>
<dbReference type="GO" id="GO:0016491">
    <property type="term" value="F:oxidoreductase activity"/>
    <property type="evidence" value="ECO:0007669"/>
    <property type="project" value="UniProtKB-KW"/>
</dbReference>
<organism evidence="2">
    <name type="scientific">marine sediment metagenome</name>
    <dbReference type="NCBI Taxonomy" id="412755"/>
    <lineage>
        <taxon>unclassified sequences</taxon>
        <taxon>metagenomes</taxon>
        <taxon>ecological metagenomes</taxon>
    </lineage>
</organism>
<evidence type="ECO:0008006" key="3">
    <source>
        <dbReference type="Google" id="ProtNLM"/>
    </source>
</evidence>
<dbReference type="Pfam" id="PF12831">
    <property type="entry name" value="FAD_oxidored"/>
    <property type="match status" value="1"/>
</dbReference>
<dbReference type="AlphaFoldDB" id="A0A0F9HB35"/>
<dbReference type="PRINTS" id="PR00419">
    <property type="entry name" value="ADXRDTASE"/>
</dbReference>
<evidence type="ECO:0000313" key="2">
    <source>
        <dbReference type="EMBL" id="KKL78920.1"/>
    </source>
</evidence>
<evidence type="ECO:0000256" key="1">
    <source>
        <dbReference type="ARBA" id="ARBA00023002"/>
    </source>
</evidence>
<feature type="non-terminal residue" evidence="2">
    <location>
        <position position="69"/>
    </location>
</feature>
<comment type="caution">
    <text evidence="2">The sequence shown here is derived from an EMBL/GenBank/DDBJ whole genome shotgun (WGS) entry which is preliminary data.</text>
</comment>
<protein>
    <recommendedName>
        <fullName evidence="3">FAD/NAD(P)-binding domain-containing protein</fullName>
    </recommendedName>
</protein>
<accession>A0A0F9HB35</accession>
<dbReference type="PANTHER" id="PTHR42949:SF3">
    <property type="entry name" value="ANAEROBIC GLYCEROL-3-PHOSPHATE DEHYDROGENASE SUBUNIT B"/>
    <property type="match status" value="1"/>
</dbReference>
<name>A0A0F9HB35_9ZZZZ</name>
<dbReference type="EMBL" id="LAZR01023315">
    <property type="protein sequence ID" value="KKL78920.1"/>
    <property type="molecule type" value="Genomic_DNA"/>
</dbReference>
<dbReference type="SUPFAM" id="SSF51971">
    <property type="entry name" value="Nucleotide-binding domain"/>
    <property type="match status" value="1"/>
</dbReference>